<organism evidence="2 3">
    <name type="scientific">Flavobacterium subsaxonicum WB 4.1-42 = DSM 21790</name>
    <dbReference type="NCBI Taxonomy" id="1121898"/>
    <lineage>
        <taxon>Bacteria</taxon>
        <taxon>Pseudomonadati</taxon>
        <taxon>Bacteroidota</taxon>
        <taxon>Flavobacteriia</taxon>
        <taxon>Flavobacteriales</taxon>
        <taxon>Flavobacteriaceae</taxon>
        <taxon>Flavobacterium</taxon>
    </lineage>
</organism>
<name>A0A0A2MQV9_9FLAO</name>
<dbReference type="Proteomes" id="UP000030111">
    <property type="component" value="Unassembled WGS sequence"/>
</dbReference>
<dbReference type="STRING" id="1121898.GCA_000422725_00628"/>
<dbReference type="RefSeq" id="WP_026992063.1">
    <property type="nucleotide sequence ID" value="NZ_JRLY01000001.1"/>
</dbReference>
<comment type="caution">
    <text evidence="2">The sequence shown here is derived from an EMBL/GenBank/DDBJ whole genome shotgun (WGS) entry which is preliminary data.</text>
</comment>
<keyword evidence="3" id="KW-1185">Reference proteome</keyword>
<reference evidence="2 3" key="1">
    <citation type="submission" date="2013-09" db="EMBL/GenBank/DDBJ databases">
        <authorList>
            <person name="Zeng Z."/>
            <person name="Chen C."/>
        </authorList>
    </citation>
    <scope>NUCLEOTIDE SEQUENCE [LARGE SCALE GENOMIC DNA]</scope>
    <source>
        <strain evidence="2 3">WB 4.1-42</strain>
    </source>
</reference>
<accession>A0A0A2MQV9</accession>
<gene>
    <name evidence="2" type="ORF">Q766_00770</name>
</gene>
<dbReference type="AlphaFoldDB" id="A0A0A2MQV9"/>
<sequence>MIVSNLKSSFEDSIADAEEIWFAVALIKKETYDYIQENINKKCKQHILVGIDLPTNPVVLRKMQAKLEKQIFEACIYKTDNNYHPKVYLFKVNNNYTAFVGSSNLTDGGLEDNVELNYKVTDQNDCISILDWFNDLYNNAYPLTDENIIEYEEQFNIISDLESQLKKRRKFIKLKKTTKITAHDYSLDQIDFSDRYFKKEHHMAFRQELWTDTSRSANNERIKVQDKFLELNNLIFPKFTKYGIGELAHNTKNHIVSMYQHITGATSQKLGAMWLSYGKSQDEIKKYKFFFPKLPNKKINDEDDKMSFINHARLQIRIDLDSIGIWLLFGKNNGGSIFDRDAFRKKMATIKFRDDFYSMIKLLPTDYFIYLNKNKKFCNEFKSSDELNDFCKNDNEREYFYIGRNYKILDVEMSEKNLPEETLKVFKLLFPLYDIMIDKIDNR</sequence>
<evidence type="ECO:0000313" key="3">
    <source>
        <dbReference type="Proteomes" id="UP000030111"/>
    </source>
</evidence>
<dbReference type="OrthoDB" id="5894983at2"/>
<evidence type="ECO:0000259" key="1">
    <source>
        <dbReference type="Pfam" id="PF13091"/>
    </source>
</evidence>
<proteinExistence type="predicted"/>
<dbReference type="InterPro" id="IPR025202">
    <property type="entry name" value="PLD-like_dom"/>
</dbReference>
<protein>
    <recommendedName>
        <fullName evidence="1">Phospholipase D-like domain-containing protein</fullName>
    </recommendedName>
</protein>
<dbReference type="SUPFAM" id="SSF56024">
    <property type="entry name" value="Phospholipase D/nuclease"/>
    <property type="match status" value="1"/>
</dbReference>
<feature type="domain" description="Phospholipase D-like" evidence="1">
    <location>
        <begin position="18"/>
        <end position="135"/>
    </location>
</feature>
<dbReference type="eggNOG" id="COG3886">
    <property type="taxonomic scope" value="Bacteria"/>
</dbReference>
<dbReference type="Gene3D" id="3.30.870.10">
    <property type="entry name" value="Endonuclease Chain A"/>
    <property type="match status" value="1"/>
</dbReference>
<evidence type="ECO:0000313" key="2">
    <source>
        <dbReference type="EMBL" id="KGO94684.1"/>
    </source>
</evidence>
<dbReference type="EMBL" id="JRLY01000001">
    <property type="protein sequence ID" value="KGO94684.1"/>
    <property type="molecule type" value="Genomic_DNA"/>
</dbReference>
<dbReference type="Pfam" id="PF13091">
    <property type="entry name" value="PLDc_2"/>
    <property type="match status" value="1"/>
</dbReference>